<dbReference type="EMBL" id="ML179133">
    <property type="protein sequence ID" value="THU98646.1"/>
    <property type="molecule type" value="Genomic_DNA"/>
</dbReference>
<organism evidence="1 2">
    <name type="scientific">Dendrothele bispora (strain CBS 962.96)</name>
    <dbReference type="NCBI Taxonomy" id="1314807"/>
    <lineage>
        <taxon>Eukaryota</taxon>
        <taxon>Fungi</taxon>
        <taxon>Dikarya</taxon>
        <taxon>Basidiomycota</taxon>
        <taxon>Agaricomycotina</taxon>
        <taxon>Agaricomycetes</taxon>
        <taxon>Agaricomycetidae</taxon>
        <taxon>Agaricales</taxon>
        <taxon>Agaricales incertae sedis</taxon>
        <taxon>Dendrothele</taxon>
    </lineage>
</organism>
<reference evidence="1 2" key="1">
    <citation type="journal article" date="2019" name="Nat. Ecol. Evol.">
        <title>Megaphylogeny resolves global patterns of mushroom evolution.</title>
        <authorList>
            <person name="Varga T."/>
            <person name="Krizsan K."/>
            <person name="Foldi C."/>
            <person name="Dima B."/>
            <person name="Sanchez-Garcia M."/>
            <person name="Sanchez-Ramirez S."/>
            <person name="Szollosi G.J."/>
            <person name="Szarkandi J.G."/>
            <person name="Papp V."/>
            <person name="Albert L."/>
            <person name="Andreopoulos W."/>
            <person name="Angelini C."/>
            <person name="Antonin V."/>
            <person name="Barry K.W."/>
            <person name="Bougher N.L."/>
            <person name="Buchanan P."/>
            <person name="Buyck B."/>
            <person name="Bense V."/>
            <person name="Catcheside P."/>
            <person name="Chovatia M."/>
            <person name="Cooper J."/>
            <person name="Damon W."/>
            <person name="Desjardin D."/>
            <person name="Finy P."/>
            <person name="Geml J."/>
            <person name="Haridas S."/>
            <person name="Hughes K."/>
            <person name="Justo A."/>
            <person name="Karasinski D."/>
            <person name="Kautmanova I."/>
            <person name="Kiss B."/>
            <person name="Kocsube S."/>
            <person name="Kotiranta H."/>
            <person name="LaButti K.M."/>
            <person name="Lechner B.E."/>
            <person name="Liimatainen K."/>
            <person name="Lipzen A."/>
            <person name="Lukacs Z."/>
            <person name="Mihaltcheva S."/>
            <person name="Morgado L.N."/>
            <person name="Niskanen T."/>
            <person name="Noordeloos M.E."/>
            <person name="Ohm R.A."/>
            <person name="Ortiz-Santana B."/>
            <person name="Ovrebo C."/>
            <person name="Racz N."/>
            <person name="Riley R."/>
            <person name="Savchenko A."/>
            <person name="Shiryaev A."/>
            <person name="Soop K."/>
            <person name="Spirin V."/>
            <person name="Szebenyi C."/>
            <person name="Tomsovsky M."/>
            <person name="Tulloss R.E."/>
            <person name="Uehling J."/>
            <person name="Grigoriev I.V."/>
            <person name="Vagvolgyi C."/>
            <person name="Papp T."/>
            <person name="Martin F.M."/>
            <person name="Miettinen O."/>
            <person name="Hibbett D.S."/>
            <person name="Nagy L.G."/>
        </authorList>
    </citation>
    <scope>NUCLEOTIDE SEQUENCE [LARGE SCALE GENOMIC DNA]</scope>
    <source>
        <strain evidence="1 2">CBS 962.96</strain>
    </source>
</reference>
<dbReference type="OrthoDB" id="541052at2759"/>
<keyword evidence="2" id="KW-1185">Reference proteome</keyword>
<protein>
    <submittedName>
        <fullName evidence="1">Uncharacterized protein</fullName>
    </submittedName>
</protein>
<accession>A0A4S8M8F2</accession>
<dbReference type="AlphaFoldDB" id="A0A4S8M8F2"/>
<proteinExistence type="predicted"/>
<sequence>MSFVIKSFFQMNTMRYTKTSSLFGDWILWTFNKFMSTSNPNSTLTPLAKNPPSTRSEVLKTSFREGAEQLISLSEELLDLLADIQTKLPPFRATFSPHDNPSRLNDYGVLSNVLQATSTNTPKFQLPPRQEKLHWLSAWSPDSPARKMVQFDLDGTTLFIR</sequence>
<gene>
    <name evidence="1" type="ORF">K435DRAFT_943175</name>
</gene>
<name>A0A4S8M8F2_DENBC</name>
<evidence type="ECO:0000313" key="1">
    <source>
        <dbReference type="EMBL" id="THU98646.1"/>
    </source>
</evidence>
<evidence type="ECO:0000313" key="2">
    <source>
        <dbReference type="Proteomes" id="UP000297245"/>
    </source>
</evidence>
<dbReference type="Proteomes" id="UP000297245">
    <property type="component" value="Unassembled WGS sequence"/>
</dbReference>